<sequence length="198" mass="22608">MDFVDTVRNAPARTLPVEEYQAEFAEVYASVTEPALKLERAQHFDEEDFPSWVAFLEGDWNRSLALLRETRDALVDYYRSHAEFRRVRIAESPLTPYMRWEMHAFVERVAAGERIRVLPAAEVADLERSGPLPELVILRSDRMYEVLYDAGGVHTGARRITDPEVVAYARGVVSSLFGRGEELRAFFAREVAPVTARC</sequence>
<keyword evidence="3" id="KW-1185">Reference proteome</keyword>
<protein>
    <submittedName>
        <fullName evidence="2">DUF6879 family protein</fullName>
    </submittedName>
</protein>
<feature type="domain" description="DUF6879" evidence="1">
    <location>
        <begin position="22"/>
        <end position="187"/>
    </location>
</feature>
<dbReference type="InterPro" id="IPR049244">
    <property type="entry name" value="DUF6879"/>
</dbReference>
<dbReference type="Pfam" id="PF21806">
    <property type="entry name" value="DUF6879"/>
    <property type="match status" value="1"/>
</dbReference>
<name>A0ABW6V3N9_MICFU</name>
<proteinExistence type="predicted"/>
<gene>
    <name evidence="2" type="ORF">ACFY05_13855</name>
</gene>
<organism evidence="2 3">
    <name type="scientific">Microtetraspora fusca</name>
    <dbReference type="NCBI Taxonomy" id="1997"/>
    <lineage>
        <taxon>Bacteria</taxon>
        <taxon>Bacillati</taxon>
        <taxon>Actinomycetota</taxon>
        <taxon>Actinomycetes</taxon>
        <taxon>Streptosporangiales</taxon>
        <taxon>Streptosporangiaceae</taxon>
        <taxon>Microtetraspora</taxon>
    </lineage>
</organism>
<comment type="caution">
    <text evidence="2">The sequence shown here is derived from an EMBL/GenBank/DDBJ whole genome shotgun (WGS) entry which is preliminary data.</text>
</comment>
<dbReference type="Proteomes" id="UP001602119">
    <property type="component" value="Unassembled WGS sequence"/>
</dbReference>
<dbReference type="EMBL" id="JBIAXI010000007">
    <property type="protein sequence ID" value="MFF4773936.1"/>
    <property type="molecule type" value="Genomic_DNA"/>
</dbReference>
<evidence type="ECO:0000313" key="2">
    <source>
        <dbReference type="EMBL" id="MFF4773936.1"/>
    </source>
</evidence>
<reference evidence="2 3" key="1">
    <citation type="submission" date="2024-10" db="EMBL/GenBank/DDBJ databases">
        <title>The Natural Products Discovery Center: Release of the First 8490 Sequenced Strains for Exploring Actinobacteria Biosynthetic Diversity.</title>
        <authorList>
            <person name="Kalkreuter E."/>
            <person name="Kautsar S.A."/>
            <person name="Yang D."/>
            <person name="Bader C.D."/>
            <person name="Teijaro C.N."/>
            <person name="Fluegel L."/>
            <person name="Davis C.M."/>
            <person name="Simpson J.R."/>
            <person name="Lauterbach L."/>
            <person name="Steele A.D."/>
            <person name="Gui C."/>
            <person name="Meng S."/>
            <person name="Li G."/>
            <person name="Viehrig K."/>
            <person name="Ye F."/>
            <person name="Su P."/>
            <person name="Kiefer A.F."/>
            <person name="Nichols A."/>
            <person name="Cepeda A.J."/>
            <person name="Yan W."/>
            <person name="Fan B."/>
            <person name="Jiang Y."/>
            <person name="Adhikari A."/>
            <person name="Zheng C.-J."/>
            <person name="Schuster L."/>
            <person name="Cowan T.M."/>
            <person name="Smanski M.J."/>
            <person name="Chevrette M.G."/>
            <person name="De Carvalho L.P.S."/>
            <person name="Shen B."/>
        </authorList>
    </citation>
    <scope>NUCLEOTIDE SEQUENCE [LARGE SCALE GENOMIC DNA]</scope>
    <source>
        <strain evidence="2 3">NPDC001281</strain>
    </source>
</reference>
<dbReference type="RefSeq" id="WP_387342334.1">
    <property type="nucleotide sequence ID" value="NZ_JBIAXI010000007.1"/>
</dbReference>
<accession>A0ABW6V3N9</accession>
<evidence type="ECO:0000313" key="3">
    <source>
        <dbReference type="Proteomes" id="UP001602119"/>
    </source>
</evidence>
<evidence type="ECO:0000259" key="1">
    <source>
        <dbReference type="Pfam" id="PF21806"/>
    </source>
</evidence>